<dbReference type="AlphaFoldDB" id="A0A8J3CV21"/>
<evidence type="ECO:0000313" key="4">
    <source>
        <dbReference type="Proteomes" id="UP000634004"/>
    </source>
</evidence>
<dbReference type="Gene3D" id="2.30.40.10">
    <property type="entry name" value="Urease, subunit C, domain 1"/>
    <property type="match status" value="1"/>
</dbReference>
<reference evidence="3" key="2">
    <citation type="submission" date="2020-09" db="EMBL/GenBank/DDBJ databases">
        <authorList>
            <person name="Sun Q."/>
            <person name="Kim S."/>
        </authorList>
    </citation>
    <scope>NUCLEOTIDE SEQUENCE</scope>
    <source>
        <strain evidence="3">KCTC 32513</strain>
    </source>
</reference>
<feature type="region of interest" description="Disordered" evidence="1">
    <location>
        <begin position="198"/>
        <end position="218"/>
    </location>
</feature>
<dbReference type="PANTHER" id="PTHR11647:SF1">
    <property type="entry name" value="COLLAPSIN RESPONSE MEDIATOR PROTEIN"/>
    <property type="match status" value="1"/>
</dbReference>
<comment type="caution">
    <text evidence="3">The sequence shown here is derived from an EMBL/GenBank/DDBJ whole genome shotgun (WGS) entry which is preliminary data.</text>
</comment>
<dbReference type="SUPFAM" id="SSF51338">
    <property type="entry name" value="Composite domain of metallo-dependent hydrolases"/>
    <property type="match status" value="1"/>
</dbReference>
<dbReference type="PANTHER" id="PTHR11647">
    <property type="entry name" value="HYDRANTOINASE/DIHYDROPYRIMIDINASE FAMILY MEMBER"/>
    <property type="match status" value="1"/>
</dbReference>
<name>A0A8J3CV21_9PROT</name>
<evidence type="ECO:0000259" key="2">
    <source>
        <dbReference type="Pfam" id="PF07969"/>
    </source>
</evidence>
<dbReference type="EMBL" id="BMZH01000018">
    <property type="protein sequence ID" value="GHB04035.1"/>
    <property type="molecule type" value="Genomic_DNA"/>
</dbReference>
<organism evidence="3 4">
    <name type="scientific">Algimonas arctica</name>
    <dbReference type="NCBI Taxonomy" id="1479486"/>
    <lineage>
        <taxon>Bacteria</taxon>
        <taxon>Pseudomonadati</taxon>
        <taxon>Pseudomonadota</taxon>
        <taxon>Alphaproteobacteria</taxon>
        <taxon>Maricaulales</taxon>
        <taxon>Robiginitomaculaceae</taxon>
        <taxon>Algimonas</taxon>
    </lineage>
</organism>
<proteinExistence type="predicted"/>
<keyword evidence="4" id="KW-1185">Reference proteome</keyword>
<dbReference type="InterPro" id="IPR013108">
    <property type="entry name" value="Amidohydro_3"/>
</dbReference>
<dbReference type="Gene3D" id="3.20.20.140">
    <property type="entry name" value="Metal-dependent hydrolases"/>
    <property type="match status" value="2"/>
</dbReference>
<gene>
    <name evidence="3" type="ORF">GCM10009069_28290</name>
</gene>
<dbReference type="SUPFAM" id="SSF51556">
    <property type="entry name" value="Metallo-dependent hydrolases"/>
    <property type="match status" value="1"/>
</dbReference>
<sequence length="590" mass="65003">MIKYDLKISGGLVYDGDGGEPSETNIAVRDGMIVEIGECAGDATKSIDAAGAIVTPGFIDLHTHYDGQISWDEELKPSVNHGVTTIVMGNCGVGFAPCRKTDHEKLIKLMQGVEDIPGSALTEGLTWDWESFPEYLDAIDNRPHTIDFLAMVPHDPLRVFVMGERAVFNERATDEDIAQMRKLTREALEAGAIGFSTGRSDAHRDADGNWTPTSEADPSELSGIAEAFNGLDYGVLHAVNDFDQERPGDQFDDEFDVLETYFRAAPGHKSSMTLMQRDLVPDHWKMIIKRTEDLQKEGVDLRLQVAPRGIGLFLGLQSTHHPLMAFPSYIEISNLPLSERVKRLRDPALKETILSETAVKLAVKGSSIPPMTDTLLAMMDHIAGKMFKLSPDGSGNAEYEQGYDSSAAAEAERKGETVRSILYDWLLEDNGEALIYFPIYNYTDMNYDAVRTMMAHPLSLPGLSDGGAHVGYICDASFPTYLLSYWARDRKSDQISLTRVVQMLTADGSDYLSLTDRGRLKVGLKADINIIDHDKLSLKVPHMVKDLPAGGQRLLQDVTGYRATFVSGEQVIANDELTDARPGRLVRASA</sequence>
<evidence type="ECO:0000313" key="3">
    <source>
        <dbReference type="EMBL" id="GHB04035.1"/>
    </source>
</evidence>
<dbReference type="Proteomes" id="UP000634004">
    <property type="component" value="Unassembled WGS sequence"/>
</dbReference>
<feature type="domain" description="Amidohydrolase 3" evidence="2">
    <location>
        <begin position="47"/>
        <end position="571"/>
    </location>
</feature>
<reference evidence="3" key="1">
    <citation type="journal article" date="2014" name="Int. J. Syst. Evol. Microbiol.">
        <title>Complete genome sequence of Corynebacterium casei LMG S-19264T (=DSM 44701T), isolated from a smear-ripened cheese.</title>
        <authorList>
            <consortium name="US DOE Joint Genome Institute (JGI-PGF)"/>
            <person name="Walter F."/>
            <person name="Albersmeier A."/>
            <person name="Kalinowski J."/>
            <person name="Ruckert C."/>
        </authorList>
    </citation>
    <scope>NUCLEOTIDE SEQUENCE</scope>
    <source>
        <strain evidence="3">KCTC 32513</strain>
    </source>
</reference>
<dbReference type="GO" id="GO:0005829">
    <property type="term" value="C:cytosol"/>
    <property type="evidence" value="ECO:0007669"/>
    <property type="project" value="TreeGrafter"/>
</dbReference>
<accession>A0A8J3CV21</accession>
<dbReference type="InterPro" id="IPR050378">
    <property type="entry name" value="Metallo-dep_Hydrolases_sf"/>
</dbReference>
<dbReference type="GO" id="GO:0016812">
    <property type="term" value="F:hydrolase activity, acting on carbon-nitrogen (but not peptide) bonds, in cyclic amides"/>
    <property type="evidence" value="ECO:0007669"/>
    <property type="project" value="TreeGrafter"/>
</dbReference>
<dbReference type="InterPro" id="IPR011059">
    <property type="entry name" value="Metal-dep_hydrolase_composite"/>
</dbReference>
<dbReference type="InterPro" id="IPR032466">
    <property type="entry name" value="Metal_Hydrolase"/>
</dbReference>
<protein>
    <submittedName>
        <fullName evidence="3">Amidohydrolase</fullName>
    </submittedName>
</protein>
<dbReference type="Pfam" id="PF07969">
    <property type="entry name" value="Amidohydro_3"/>
    <property type="match status" value="1"/>
</dbReference>
<dbReference type="RefSeq" id="WP_233354182.1">
    <property type="nucleotide sequence ID" value="NZ_BMZH01000018.1"/>
</dbReference>
<evidence type="ECO:0000256" key="1">
    <source>
        <dbReference type="SAM" id="MobiDB-lite"/>
    </source>
</evidence>